<protein>
    <submittedName>
        <fullName evidence="2">Uncharacterized protein</fullName>
    </submittedName>
</protein>
<gene>
    <name evidence="2" type="ORF">LEP1GSC161_1008</name>
</gene>
<dbReference type="EMBL" id="AKWE02000175">
    <property type="protein sequence ID" value="EMO56385.1"/>
    <property type="molecule type" value="Genomic_DNA"/>
</dbReference>
<keyword evidence="1" id="KW-0812">Transmembrane</keyword>
<reference evidence="2 3" key="1">
    <citation type="submission" date="2013-01" db="EMBL/GenBank/DDBJ databases">
        <authorList>
            <person name="Harkins D.M."/>
            <person name="Durkin A.S."/>
            <person name="Brinkac L.M."/>
            <person name="Haft D.H."/>
            <person name="Selengut J.D."/>
            <person name="Sanka R."/>
            <person name="DePew J."/>
            <person name="Purushe J."/>
            <person name="Matthias M.A."/>
            <person name="Vinetz J.M."/>
            <person name="Sutton G.G."/>
            <person name="Nierman W.C."/>
            <person name="Fouts D.E."/>
        </authorList>
    </citation>
    <scope>NUCLEOTIDE SEQUENCE [LARGE SCALE GENOMIC DNA]</scope>
    <source>
        <strain evidence="2 3">CBC1416</strain>
    </source>
</reference>
<keyword evidence="1" id="KW-1133">Transmembrane helix</keyword>
<name>M6VHP1_9LEPT</name>
<keyword evidence="1" id="KW-0472">Membrane</keyword>
<evidence type="ECO:0000313" key="3">
    <source>
        <dbReference type="Proteomes" id="UP000012149"/>
    </source>
</evidence>
<sequence>MSTSVRQIVDENGLGGCVSQMKRSILYNTPKYGRYPSFLLSEKGTIYEKYPSFLLSKEYTIAAVVLQPNCNTIKTDTRILENIKEPGLYFPQCLYDRIFLETLFVLQKDKNDFSNSKGEFFSRSNFVGSDPKSRESKRRFCNSFRQIGLSFLFFILFPPFLNFVEHKKHFPFRHSKIRIANRGKDWNRTDTFWT</sequence>
<evidence type="ECO:0000313" key="2">
    <source>
        <dbReference type="EMBL" id="EMO56385.1"/>
    </source>
</evidence>
<evidence type="ECO:0000256" key="1">
    <source>
        <dbReference type="SAM" id="Phobius"/>
    </source>
</evidence>
<organism evidence="2 3">
    <name type="scientific">Leptospira santarosai str. CBC1416</name>
    <dbReference type="NCBI Taxonomy" id="1193059"/>
    <lineage>
        <taxon>Bacteria</taxon>
        <taxon>Pseudomonadati</taxon>
        <taxon>Spirochaetota</taxon>
        <taxon>Spirochaetia</taxon>
        <taxon>Leptospirales</taxon>
        <taxon>Leptospiraceae</taxon>
        <taxon>Leptospira</taxon>
    </lineage>
</organism>
<comment type="caution">
    <text evidence="2">The sequence shown here is derived from an EMBL/GenBank/DDBJ whole genome shotgun (WGS) entry which is preliminary data.</text>
</comment>
<accession>M6VHP1</accession>
<proteinExistence type="predicted"/>
<dbReference type="Proteomes" id="UP000012149">
    <property type="component" value="Unassembled WGS sequence"/>
</dbReference>
<feature type="transmembrane region" description="Helical" evidence="1">
    <location>
        <begin position="147"/>
        <end position="164"/>
    </location>
</feature>
<dbReference type="AlphaFoldDB" id="M6VHP1"/>